<sequence>MDGCFQQGHGMRRFVGAHVVSTLLLAFVLLCAEPTSALIPYEPSYLLYSLDHNGSFAYLLHSRGSSQIVTTELLALNVSGVVDAAEPQYSTLTSSLPFQHHENGSAYVPTIDAAAVIKVFAGSCRDNLDQGAIWQFTPKANDSAGNGTWEQLAIDSSATQSSVAVDRPNFLSAGFAYAPTNTSDSSIYAFGGMCPFTNATNQTWMAAANYSQSMIVLNPHTSGDTVSYDASTTGSRAPPVAEAGFTITPLQASYAYSSTGEPRKQQDFLLIGGQTRDAFINMSQLAVFSLPQNSWSFVNVMTAPTTLKTELAVREVNVVEPRSGHTAVLSPDGSKVIVYGGWVGNTSVAAQPQLAILELEADYEEWTWRIPSITSSGIGEAAGIYGHGATMLPGGVMMIAGGQPIPHLSSKLSSRSSLDNSQVYLYNVTSGHWVSTYENPYSRKDNVSDSGTSNSRTKTGLGVGLGLGIPAVICLAVFLFFYSRRRYERRSRDQELRNLALGAQRAHFWGGEGPNMASSIRRPFSGEMEEIADWKSKRGSGQSSVWDDKAGGTIAESTGLLGEALSPTKTNLSGPTARLYRPPTQYSEFRRSDATGEIHPIDEREEDEAKNAGMIMTQETYDQPRGSGFLPPLGVNIGYSAVPLVPPEFIAGIGIDQDGGPASPDKGDRTSSNLSDSSTTSAKSIMQARALNLPHLSSSNQSISGRQIPLKSTEAASASRETPRSRPNSMALSFVEQCYTSDSYSTAQTSVSQRHSEGEHLLQHHQHSQSLEEPTSPLAQTLDLFPMPHSKPTALPTIGRPRTSDWIGNNVRRVLSLTRRRPPTADFAEPPGAFTSIASGIDINLDRRSTVVGNGSSSSSRPSPVTPLAAGYGNTRIPRRSVSASAELFRRKQGARDWGAGMRSSVAGPSWRDDMGIGDERAGLYSDGLRRYADADGEADGDDDWDVEGAAEGRRVQVTFTVPKEKLRVVNATAGELDGVSERSVSGGILPRMVREI</sequence>
<feature type="compositionally biased region" description="Low complexity" evidence="3">
    <location>
        <begin position="670"/>
        <end position="682"/>
    </location>
</feature>
<feature type="signal peptide" evidence="5">
    <location>
        <begin position="1"/>
        <end position="37"/>
    </location>
</feature>
<dbReference type="RefSeq" id="XP_040806424.1">
    <property type="nucleotide sequence ID" value="XM_040940820.1"/>
</dbReference>
<dbReference type="GeneID" id="63858153"/>
<dbReference type="Pfam" id="PF24981">
    <property type="entry name" value="Beta-prop_ATRN-LZTR1"/>
    <property type="match status" value="1"/>
</dbReference>
<dbReference type="InterPro" id="IPR015915">
    <property type="entry name" value="Kelch-typ_b-propeller"/>
</dbReference>
<feature type="domain" description="Attractin/MKLN-like beta-propeller" evidence="6">
    <location>
        <begin position="184"/>
        <end position="440"/>
    </location>
</feature>
<keyword evidence="5" id="KW-0732">Signal</keyword>
<evidence type="ECO:0000256" key="5">
    <source>
        <dbReference type="SAM" id="SignalP"/>
    </source>
</evidence>
<feature type="transmembrane region" description="Helical" evidence="4">
    <location>
        <begin position="461"/>
        <end position="482"/>
    </location>
</feature>
<evidence type="ECO:0000256" key="3">
    <source>
        <dbReference type="SAM" id="MobiDB-lite"/>
    </source>
</evidence>
<dbReference type="OrthoDB" id="205993at2759"/>
<keyword evidence="4" id="KW-0812">Transmembrane</keyword>
<feature type="compositionally biased region" description="Polar residues" evidence="3">
    <location>
        <begin position="695"/>
        <end position="705"/>
    </location>
</feature>
<dbReference type="Proteomes" id="UP000249789">
    <property type="component" value="Unassembled WGS sequence"/>
</dbReference>
<dbReference type="SUPFAM" id="SSF50965">
    <property type="entry name" value="Galactose oxidase, central domain"/>
    <property type="match status" value="1"/>
</dbReference>
<evidence type="ECO:0000256" key="2">
    <source>
        <dbReference type="ARBA" id="ARBA00022737"/>
    </source>
</evidence>
<dbReference type="PANTHER" id="PTHR23244:SF470">
    <property type="entry name" value="GALACTOSE OXIDASE"/>
    <property type="match status" value="1"/>
</dbReference>
<evidence type="ECO:0000256" key="1">
    <source>
        <dbReference type="ARBA" id="ARBA00022441"/>
    </source>
</evidence>
<name>A0A8G1W6L1_9EURO</name>
<proteinExistence type="predicted"/>
<dbReference type="Gene3D" id="2.120.10.80">
    <property type="entry name" value="Kelch-type beta propeller"/>
    <property type="match status" value="1"/>
</dbReference>
<feature type="region of interest" description="Disordered" evidence="3">
    <location>
        <begin position="851"/>
        <end position="876"/>
    </location>
</feature>
<feature type="compositionally biased region" description="Polar residues" evidence="3">
    <location>
        <begin position="714"/>
        <end position="731"/>
    </location>
</feature>
<accession>A0A8G1W6L1</accession>
<dbReference type="GO" id="GO:0051285">
    <property type="term" value="C:cell cortex of cell tip"/>
    <property type="evidence" value="ECO:0007669"/>
    <property type="project" value="TreeGrafter"/>
</dbReference>
<dbReference type="AlphaFoldDB" id="A0A8G1W6L1"/>
<dbReference type="InterPro" id="IPR011043">
    <property type="entry name" value="Gal_Oxase/kelch_b-propeller"/>
</dbReference>
<dbReference type="PANTHER" id="PTHR23244">
    <property type="entry name" value="KELCH REPEAT DOMAIN"/>
    <property type="match status" value="1"/>
</dbReference>
<dbReference type="VEuPathDB" id="FungiDB:BO72DRAFT_367001"/>
<gene>
    <name evidence="7" type="ORF">BO72DRAFT_367001</name>
</gene>
<keyword evidence="4" id="KW-0472">Membrane</keyword>
<feature type="region of interest" description="Disordered" evidence="3">
    <location>
        <begin position="655"/>
        <end position="682"/>
    </location>
</feature>
<feature type="compositionally biased region" description="Low complexity" evidence="3">
    <location>
        <begin position="851"/>
        <end position="867"/>
    </location>
</feature>
<keyword evidence="8" id="KW-1185">Reference proteome</keyword>
<dbReference type="InterPro" id="IPR056737">
    <property type="entry name" value="Beta-prop_ATRN-MKLN-like"/>
</dbReference>
<protein>
    <recommendedName>
        <fullName evidence="6">Attractin/MKLN-like beta-propeller domain-containing protein</fullName>
    </recommendedName>
</protein>
<keyword evidence="2" id="KW-0677">Repeat</keyword>
<evidence type="ECO:0000259" key="6">
    <source>
        <dbReference type="Pfam" id="PF24981"/>
    </source>
</evidence>
<evidence type="ECO:0000256" key="4">
    <source>
        <dbReference type="SAM" id="Phobius"/>
    </source>
</evidence>
<evidence type="ECO:0000313" key="7">
    <source>
        <dbReference type="EMBL" id="RAK82414.1"/>
    </source>
</evidence>
<feature type="region of interest" description="Disordered" evidence="3">
    <location>
        <begin position="694"/>
        <end position="731"/>
    </location>
</feature>
<feature type="region of interest" description="Disordered" evidence="3">
    <location>
        <begin position="746"/>
        <end position="774"/>
    </location>
</feature>
<keyword evidence="4" id="KW-1133">Transmembrane helix</keyword>
<keyword evidence="1" id="KW-0880">Kelch repeat</keyword>
<evidence type="ECO:0000313" key="8">
    <source>
        <dbReference type="Proteomes" id="UP000249789"/>
    </source>
</evidence>
<feature type="chain" id="PRO_5034408197" description="Attractin/MKLN-like beta-propeller domain-containing protein" evidence="5">
    <location>
        <begin position="38"/>
        <end position="997"/>
    </location>
</feature>
<dbReference type="GO" id="GO:0061245">
    <property type="term" value="P:establishment or maintenance of bipolar cell polarity"/>
    <property type="evidence" value="ECO:0007669"/>
    <property type="project" value="TreeGrafter"/>
</dbReference>
<organism evidence="7 8">
    <name type="scientific">Aspergillus fijiensis CBS 313.89</name>
    <dbReference type="NCBI Taxonomy" id="1448319"/>
    <lineage>
        <taxon>Eukaryota</taxon>
        <taxon>Fungi</taxon>
        <taxon>Dikarya</taxon>
        <taxon>Ascomycota</taxon>
        <taxon>Pezizomycotina</taxon>
        <taxon>Eurotiomycetes</taxon>
        <taxon>Eurotiomycetidae</taxon>
        <taxon>Eurotiales</taxon>
        <taxon>Aspergillaceae</taxon>
        <taxon>Aspergillus</taxon>
    </lineage>
</organism>
<reference evidence="7 8" key="1">
    <citation type="submission" date="2018-02" db="EMBL/GenBank/DDBJ databases">
        <title>The genomes of Aspergillus section Nigri reveals drivers in fungal speciation.</title>
        <authorList>
            <consortium name="DOE Joint Genome Institute"/>
            <person name="Vesth T.C."/>
            <person name="Nybo J."/>
            <person name="Theobald S."/>
            <person name="Brandl J."/>
            <person name="Frisvad J.C."/>
            <person name="Nielsen K.F."/>
            <person name="Lyhne E.K."/>
            <person name="Kogle M.E."/>
            <person name="Kuo A."/>
            <person name="Riley R."/>
            <person name="Clum A."/>
            <person name="Nolan M."/>
            <person name="Lipzen A."/>
            <person name="Salamov A."/>
            <person name="Henrissat B."/>
            <person name="Wiebenga A."/>
            <person name="De vries R.P."/>
            <person name="Grigoriev I.V."/>
            <person name="Mortensen U.H."/>
            <person name="Andersen M.R."/>
            <person name="Baker S.E."/>
        </authorList>
    </citation>
    <scope>NUCLEOTIDE SEQUENCE [LARGE SCALE GENOMIC DNA]</scope>
    <source>
        <strain evidence="7 8">CBS 313.89</strain>
    </source>
</reference>
<dbReference type="EMBL" id="KZ824622">
    <property type="protein sequence ID" value="RAK82414.1"/>
    <property type="molecule type" value="Genomic_DNA"/>
</dbReference>